<feature type="transmembrane region" description="Helical" evidence="9">
    <location>
        <begin position="164"/>
        <end position="182"/>
    </location>
</feature>
<sequence>METIILPVRIFLFIGLDYFNDANNRFKNHCKLVLFIIMLFTFFIGQIIFFTNIEEVGAGFLDLANAIPCLFLILQNIFKLTVIRKKHLIKDLILEIAELWPQEFQSKEKENVFYDSLRRLKKFRDAILKLTCFGVMIYMCLPIFIYFIWSCIDGDTPYLYPFQLYYFVKINSLWKYQVFYLMQIVSGTMIHICMYWSCDLLLVTLTSDICILLRLLQYDLQNIIVQCGRESLDDLKRIVKTHQKLLRLADKLNEIFGGIMLNITAVSSVVICFFGFLTIVVEGKFQKFKNLATVLQCLFIVFYIMLPGQILSDTSSGIADAAYQSMWYNSDPKFKKIIFIIIARSQKPCKLRAMSYGNMDFNAFCKICSTAWSYLSLVNQMYQKGGFEV</sequence>
<evidence type="ECO:0000256" key="4">
    <source>
        <dbReference type="ARBA" id="ARBA00022725"/>
    </source>
</evidence>
<evidence type="ECO:0000256" key="2">
    <source>
        <dbReference type="ARBA" id="ARBA00022606"/>
    </source>
</evidence>
<dbReference type="InterPro" id="IPR004117">
    <property type="entry name" value="7tm6_olfct_rcpt"/>
</dbReference>
<feature type="transmembrane region" description="Helical" evidence="9">
    <location>
        <begin position="194"/>
        <end position="216"/>
    </location>
</feature>
<proteinExistence type="evidence at transcript level"/>
<keyword evidence="8 9" id="KW-0807">Transducer</keyword>
<feature type="transmembrane region" description="Helical" evidence="9">
    <location>
        <begin position="255"/>
        <end position="281"/>
    </location>
</feature>
<evidence type="ECO:0000256" key="1">
    <source>
        <dbReference type="ARBA" id="ARBA00004141"/>
    </source>
</evidence>
<evidence type="ECO:0000256" key="7">
    <source>
        <dbReference type="ARBA" id="ARBA00023170"/>
    </source>
</evidence>
<dbReference type="Pfam" id="PF02949">
    <property type="entry name" value="7tm_6"/>
    <property type="match status" value="1"/>
</dbReference>
<dbReference type="AlphaFoldDB" id="A0A345BEY3"/>
<dbReference type="GO" id="GO:0007165">
    <property type="term" value="P:signal transduction"/>
    <property type="evidence" value="ECO:0007669"/>
    <property type="project" value="UniProtKB-KW"/>
</dbReference>
<evidence type="ECO:0000256" key="8">
    <source>
        <dbReference type="ARBA" id="ARBA00023224"/>
    </source>
</evidence>
<evidence type="ECO:0000256" key="3">
    <source>
        <dbReference type="ARBA" id="ARBA00022692"/>
    </source>
</evidence>
<dbReference type="EMBL" id="MG816622">
    <property type="protein sequence ID" value="AXF48807.1"/>
    <property type="molecule type" value="mRNA"/>
</dbReference>
<name>A0A345BEY3_9NEOP</name>
<evidence type="ECO:0000313" key="10">
    <source>
        <dbReference type="EMBL" id="AXF48807.1"/>
    </source>
</evidence>
<feature type="transmembrane region" description="Helical" evidence="9">
    <location>
        <begin position="126"/>
        <end position="149"/>
    </location>
</feature>
<keyword evidence="4 9" id="KW-0552">Olfaction</keyword>
<dbReference type="GO" id="GO:0005549">
    <property type="term" value="F:odorant binding"/>
    <property type="evidence" value="ECO:0007669"/>
    <property type="project" value="InterPro"/>
</dbReference>
<feature type="transmembrane region" description="Helical" evidence="9">
    <location>
        <begin position="56"/>
        <end position="78"/>
    </location>
</feature>
<reference evidence="10" key="1">
    <citation type="journal article" date="2018" name="Comp. Biochem. Physiol. Part D Genomics Proteomics">
        <title>Analysis of the grapevine moth Lobesia botrana antennal transcriptome and expression of odorant-binding and chemosensory proteins.</title>
        <authorList>
            <person name="Rojas V."/>
            <person name="Jimenez H."/>
            <person name="Palma-Millanao R."/>
            <person name="Gonzalez-Gonzalez A."/>
            <person name="Machuca J."/>
            <person name="Godoy R."/>
            <person name="Ceballos R."/>
            <person name="Mutis A."/>
            <person name="Venthur H."/>
        </authorList>
    </citation>
    <scope>NUCLEOTIDE SEQUENCE</scope>
</reference>
<dbReference type="PANTHER" id="PTHR21137">
    <property type="entry name" value="ODORANT RECEPTOR"/>
    <property type="match status" value="1"/>
</dbReference>
<evidence type="ECO:0000256" key="9">
    <source>
        <dbReference type="RuleBase" id="RU351113"/>
    </source>
</evidence>
<protein>
    <recommendedName>
        <fullName evidence="9">Odorant receptor</fullName>
    </recommendedName>
</protein>
<accession>A0A345BEY3</accession>
<organism evidence="10">
    <name type="scientific">Lobesia botrana</name>
    <dbReference type="NCBI Taxonomy" id="209534"/>
    <lineage>
        <taxon>Eukaryota</taxon>
        <taxon>Metazoa</taxon>
        <taxon>Ecdysozoa</taxon>
        <taxon>Arthropoda</taxon>
        <taxon>Hexapoda</taxon>
        <taxon>Insecta</taxon>
        <taxon>Pterygota</taxon>
        <taxon>Neoptera</taxon>
        <taxon>Endopterygota</taxon>
        <taxon>Lepidoptera</taxon>
        <taxon>Glossata</taxon>
        <taxon>Ditrysia</taxon>
        <taxon>Tortricoidea</taxon>
        <taxon>Tortricidae</taxon>
        <taxon>Olethreutinae</taxon>
        <taxon>Olethreutini</taxon>
        <taxon>Lobesia</taxon>
    </lineage>
</organism>
<feature type="transmembrane region" description="Helical" evidence="9">
    <location>
        <begin position="32"/>
        <end position="50"/>
    </location>
</feature>
<evidence type="ECO:0000256" key="5">
    <source>
        <dbReference type="ARBA" id="ARBA00022989"/>
    </source>
</evidence>
<comment type="similarity">
    <text evidence="9">Belongs to the insect chemoreceptor superfamily. Heteromeric odorant receptor channel (TC 1.A.69) family.</text>
</comment>
<keyword evidence="3 9" id="KW-0812">Transmembrane</keyword>
<keyword evidence="5 9" id="KW-1133">Transmembrane helix</keyword>
<keyword evidence="6 9" id="KW-0472">Membrane</keyword>
<comment type="subcellular location">
    <subcellularLocation>
        <location evidence="9">Cell membrane</location>
        <topology evidence="9">Multi-pass membrane protein</topology>
    </subcellularLocation>
    <subcellularLocation>
        <location evidence="1">Membrane</location>
        <topology evidence="1">Multi-pass membrane protein</topology>
    </subcellularLocation>
</comment>
<feature type="transmembrane region" description="Helical" evidence="9">
    <location>
        <begin position="288"/>
        <end position="306"/>
    </location>
</feature>
<keyword evidence="2 9" id="KW-0716">Sensory transduction</keyword>
<dbReference type="GO" id="GO:0005886">
    <property type="term" value="C:plasma membrane"/>
    <property type="evidence" value="ECO:0007669"/>
    <property type="project" value="UniProtKB-SubCell"/>
</dbReference>
<dbReference type="GO" id="GO:0004984">
    <property type="term" value="F:olfactory receptor activity"/>
    <property type="evidence" value="ECO:0007669"/>
    <property type="project" value="InterPro"/>
</dbReference>
<keyword evidence="7 9" id="KW-0675">Receptor</keyword>
<dbReference type="PANTHER" id="PTHR21137:SF44">
    <property type="entry name" value="ODORANT RECEPTOR 13A-RELATED"/>
    <property type="match status" value="1"/>
</dbReference>
<evidence type="ECO:0000256" key="6">
    <source>
        <dbReference type="ARBA" id="ARBA00023136"/>
    </source>
</evidence>